<evidence type="ECO:0000313" key="4">
    <source>
        <dbReference type="EMBL" id="MBM7799540.1"/>
    </source>
</evidence>
<dbReference type="InterPro" id="IPR050902">
    <property type="entry name" value="ABC_Transporter_SBP"/>
</dbReference>
<accession>A0ABS2RKK9</accession>
<feature type="domain" description="Fe/B12 periplasmic-binding" evidence="3">
    <location>
        <begin position="128"/>
        <end position="397"/>
    </location>
</feature>
<organism evidence="4 5">
    <name type="scientific">Microlunatus panaciterrae</name>
    <dbReference type="NCBI Taxonomy" id="400768"/>
    <lineage>
        <taxon>Bacteria</taxon>
        <taxon>Bacillati</taxon>
        <taxon>Actinomycetota</taxon>
        <taxon>Actinomycetes</taxon>
        <taxon>Propionibacteriales</taxon>
        <taxon>Propionibacteriaceae</taxon>
        <taxon>Microlunatus</taxon>
    </lineage>
</organism>
<proteinExistence type="inferred from homology"/>
<dbReference type="EMBL" id="JAFBCF010000001">
    <property type="protein sequence ID" value="MBM7799540.1"/>
    <property type="molecule type" value="Genomic_DNA"/>
</dbReference>
<dbReference type="PROSITE" id="PS50983">
    <property type="entry name" value="FE_B12_PBP"/>
    <property type="match status" value="1"/>
</dbReference>
<keyword evidence="5" id="KW-1185">Reference proteome</keyword>
<protein>
    <submittedName>
        <fullName evidence="4">Iron complex transport system substrate-binding protein</fullName>
    </submittedName>
</protein>
<name>A0ABS2RKK9_9ACTN</name>
<reference evidence="4 5" key="1">
    <citation type="submission" date="2021-01" db="EMBL/GenBank/DDBJ databases">
        <title>Sequencing the genomes of 1000 actinobacteria strains.</title>
        <authorList>
            <person name="Klenk H.-P."/>
        </authorList>
    </citation>
    <scope>NUCLEOTIDE SEQUENCE [LARGE SCALE GENOMIC DNA]</scope>
    <source>
        <strain evidence="4 5">DSM 18662</strain>
    </source>
</reference>
<dbReference type="SUPFAM" id="SSF53807">
    <property type="entry name" value="Helical backbone' metal receptor"/>
    <property type="match status" value="1"/>
</dbReference>
<comment type="similarity">
    <text evidence="1">Belongs to the bacterial solute-binding protein 8 family.</text>
</comment>
<keyword evidence="2" id="KW-0732">Signal</keyword>
<feature type="chain" id="PRO_5047447220" evidence="2">
    <location>
        <begin position="24"/>
        <end position="410"/>
    </location>
</feature>
<dbReference type="RefSeq" id="WP_204918366.1">
    <property type="nucleotide sequence ID" value="NZ_BAAAQP010000003.1"/>
</dbReference>
<gene>
    <name evidence="4" type="ORF">JOE57_002461</name>
</gene>
<dbReference type="PANTHER" id="PTHR30535">
    <property type="entry name" value="VITAMIN B12-BINDING PROTEIN"/>
    <property type="match status" value="1"/>
</dbReference>
<dbReference type="InterPro" id="IPR002491">
    <property type="entry name" value="ABC_transptr_periplasmic_BD"/>
</dbReference>
<dbReference type="PANTHER" id="PTHR30535:SF34">
    <property type="entry name" value="MOLYBDATE-BINDING PROTEIN MOLA"/>
    <property type="match status" value="1"/>
</dbReference>
<evidence type="ECO:0000256" key="1">
    <source>
        <dbReference type="ARBA" id="ARBA00008814"/>
    </source>
</evidence>
<feature type="signal peptide" evidence="2">
    <location>
        <begin position="1"/>
        <end position="23"/>
    </location>
</feature>
<dbReference type="Pfam" id="PF01497">
    <property type="entry name" value="Peripla_BP_2"/>
    <property type="match status" value="1"/>
</dbReference>
<sequence>MNHTTTHRSPSLTTLIGTLAASAALLLAGCGTGTGTGPAGGPTPAAVGADGCITHFDAETDYYPTKQRLQYARNFTLSYHRSYQVLTVKQPVVGGKPESYVLVRCGAKAPALTGELAKATVLTTPVKSLFSASTTHIPSLEALGKLGVLTGVSSKAFISSKAAQQRVAEAGVTEFAPAGTTDAEKIVAAKPDVLVTGGVEDPAYATVRDAKIPVLADAEFLENDPLGRAEWIKYFAALTGTEDKATEVFGRITHDYDAAVALAKDAKPTEAVVSQPYQGVWSVPAGGSFMGRMLTDARGSWPYADDTSTGSIQTDLETVFAKSRTAPVWLTSSNWTTKKEALAEEPRFAEFAAFKSGQVWAPSLQVNASGGNNFYELGVLRPDLTITDLIAILHPDLMPDHTFTFYRQLR</sequence>
<evidence type="ECO:0000259" key="3">
    <source>
        <dbReference type="PROSITE" id="PS50983"/>
    </source>
</evidence>
<dbReference type="Gene3D" id="3.40.50.1980">
    <property type="entry name" value="Nitrogenase molybdenum iron protein domain"/>
    <property type="match status" value="2"/>
</dbReference>
<evidence type="ECO:0000313" key="5">
    <source>
        <dbReference type="Proteomes" id="UP000704762"/>
    </source>
</evidence>
<dbReference type="Proteomes" id="UP000704762">
    <property type="component" value="Unassembled WGS sequence"/>
</dbReference>
<evidence type="ECO:0000256" key="2">
    <source>
        <dbReference type="SAM" id="SignalP"/>
    </source>
</evidence>
<comment type="caution">
    <text evidence="4">The sequence shown here is derived from an EMBL/GenBank/DDBJ whole genome shotgun (WGS) entry which is preliminary data.</text>
</comment>